<dbReference type="EMBL" id="JAAIJR010000050">
    <property type="protein sequence ID" value="NEX21308.1"/>
    <property type="molecule type" value="Genomic_DNA"/>
</dbReference>
<dbReference type="RefSeq" id="WP_164654407.1">
    <property type="nucleotide sequence ID" value="NZ_JAAIJR010000050.1"/>
</dbReference>
<organism evidence="1 2">
    <name type="scientific">Thiorhodococcus mannitoliphagus</name>
    <dbReference type="NCBI Taxonomy" id="329406"/>
    <lineage>
        <taxon>Bacteria</taxon>
        <taxon>Pseudomonadati</taxon>
        <taxon>Pseudomonadota</taxon>
        <taxon>Gammaproteobacteria</taxon>
        <taxon>Chromatiales</taxon>
        <taxon>Chromatiaceae</taxon>
        <taxon>Thiorhodococcus</taxon>
    </lineage>
</organism>
<evidence type="ECO:0000313" key="1">
    <source>
        <dbReference type="EMBL" id="NEX21308.1"/>
    </source>
</evidence>
<protein>
    <submittedName>
        <fullName evidence="1">Uncharacterized protein</fullName>
    </submittedName>
</protein>
<name>A0A6P1DT67_9GAMM</name>
<reference evidence="2" key="1">
    <citation type="journal article" date="2020" name="Microbiol. Resour. Announc.">
        <title>Draft Genome Sequences of Thiorhodococcus mannitoliphagus and Thiorhodococcus minor, Purple Sulfur Photosynthetic Bacteria in the Gammaproteobacterial Family Chromatiaceae.</title>
        <authorList>
            <person name="Aviles F.A."/>
            <person name="Meyer T.E."/>
            <person name="Kyndt J.A."/>
        </authorList>
    </citation>
    <scope>NUCLEOTIDE SEQUENCE [LARGE SCALE GENOMIC DNA]</scope>
    <source>
        <strain evidence="2">DSM 18266</strain>
    </source>
</reference>
<comment type="caution">
    <text evidence="1">The sequence shown here is derived from an EMBL/GenBank/DDBJ whole genome shotgun (WGS) entry which is preliminary data.</text>
</comment>
<accession>A0A6P1DT67</accession>
<evidence type="ECO:0000313" key="2">
    <source>
        <dbReference type="Proteomes" id="UP000471640"/>
    </source>
</evidence>
<sequence>MNPDFTPSQPRSVGRLGVTLVCLLVSGCGDQVVVEGVDLDNGSVVGDSVLDTRINETGMPGDEAYATGDPYEEAVEGEKNLGPNAPGYIP</sequence>
<dbReference type="Proteomes" id="UP000471640">
    <property type="component" value="Unassembled WGS sequence"/>
</dbReference>
<keyword evidence="2" id="KW-1185">Reference proteome</keyword>
<gene>
    <name evidence="1" type="ORF">G3480_13460</name>
</gene>
<reference evidence="1 2" key="2">
    <citation type="submission" date="2020-02" db="EMBL/GenBank/DDBJ databases">
        <title>Genome sequences of Thiorhodococcus mannitoliphagus and Thiorhodococcus minor, purple sulfur photosynthetic bacteria in the gammaproteobacterial family, Chromatiaceae.</title>
        <authorList>
            <person name="Aviles F.A."/>
            <person name="Meyer T.E."/>
            <person name="Kyndt J.A."/>
        </authorList>
    </citation>
    <scope>NUCLEOTIDE SEQUENCE [LARGE SCALE GENOMIC DNA]</scope>
    <source>
        <strain evidence="1 2">DSM 18266</strain>
    </source>
</reference>
<dbReference type="AlphaFoldDB" id="A0A6P1DT67"/>
<proteinExistence type="predicted"/>